<keyword evidence="1" id="KW-0732">Signal</keyword>
<gene>
    <name evidence="2" type="ORF">DL240_04240</name>
</gene>
<evidence type="ECO:0008006" key="4">
    <source>
        <dbReference type="Google" id="ProtNLM"/>
    </source>
</evidence>
<proteinExistence type="predicted"/>
<protein>
    <recommendedName>
        <fullName evidence="4">Lipoprotein</fullName>
    </recommendedName>
</protein>
<feature type="signal peptide" evidence="1">
    <location>
        <begin position="1"/>
        <end position="21"/>
    </location>
</feature>
<evidence type="ECO:0000313" key="2">
    <source>
        <dbReference type="EMBL" id="RAL25426.1"/>
    </source>
</evidence>
<dbReference type="AlphaFoldDB" id="A0A328CCH9"/>
<dbReference type="RefSeq" id="WP_111728598.1">
    <property type="nucleotide sequence ID" value="NZ_QHKO01000001.1"/>
</dbReference>
<accession>A0A328CCH9</accession>
<sequence>MRPSITALLLSSALLWGSACQPDAPSVPTEEFPVDENLPPAVVDLPAPPPASAFEIREKNDDDTLRVEGLVGYRERYLDQDVVVRAVVTEIKGDCDPGRAKKRGEFCPQPHLMIRDDADARHELMAVGYTNDFLKKIRLKAGESYEFKGTYQLMADGFVSSENGLIELKAVGEHEVPQN</sequence>
<name>A0A328CCH9_9DELT</name>
<dbReference type="PROSITE" id="PS51257">
    <property type="entry name" value="PROKAR_LIPOPROTEIN"/>
    <property type="match status" value="1"/>
</dbReference>
<evidence type="ECO:0000256" key="1">
    <source>
        <dbReference type="SAM" id="SignalP"/>
    </source>
</evidence>
<dbReference type="EMBL" id="QHKO01000001">
    <property type="protein sequence ID" value="RAL25426.1"/>
    <property type="molecule type" value="Genomic_DNA"/>
</dbReference>
<evidence type="ECO:0000313" key="3">
    <source>
        <dbReference type="Proteomes" id="UP000249169"/>
    </source>
</evidence>
<organism evidence="2 3">
    <name type="scientific">Lujinxingia litoralis</name>
    <dbReference type="NCBI Taxonomy" id="2211119"/>
    <lineage>
        <taxon>Bacteria</taxon>
        <taxon>Deltaproteobacteria</taxon>
        <taxon>Bradymonadales</taxon>
        <taxon>Lujinxingiaceae</taxon>
        <taxon>Lujinxingia</taxon>
    </lineage>
</organism>
<dbReference type="OrthoDB" id="5507791at2"/>
<reference evidence="2 3" key="1">
    <citation type="submission" date="2018-05" db="EMBL/GenBank/DDBJ databases">
        <title>Lujinxingia marina gen. nov. sp. nov., a new facultative anaerobic member of the class Deltaproteobacteria, and proposal of Lujinxingaceae fam. nov.</title>
        <authorList>
            <person name="Li C.-M."/>
        </authorList>
    </citation>
    <scope>NUCLEOTIDE SEQUENCE [LARGE SCALE GENOMIC DNA]</scope>
    <source>
        <strain evidence="2 3">B210</strain>
    </source>
</reference>
<dbReference type="Proteomes" id="UP000249169">
    <property type="component" value="Unassembled WGS sequence"/>
</dbReference>
<feature type="chain" id="PRO_5016330521" description="Lipoprotein" evidence="1">
    <location>
        <begin position="22"/>
        <end position="179"/>
    </location>
</feature>
<comment type="caution">
    <text evidence="2">The sequence shown here is derived from an EMBL/GenBank/DDBJ whole genome shotgun (WGS) entry which is preliminary data.</text>
</comment>
<keyword evidence="3" id="KW-1185">Reference proteome</keyword>